<sequence length="211" mass="23664">MFQDRMDAGLALSRHLLHYKRVDGVMLAVPRGGIPVAFPIARILEIPLEIILSKKIGHPLHKEYAIGAVSLTGRIIAPNAMASDEYIQQEIINIRKQLREMYIKYMGDKKPTPVKDKVVIVVDDGVATGNTLLSTIEIIRNERPRKLVVAVPVASRQAAKKLSEVCDEFVCAWIPSEFHSVGEFYLDFTQVTDEEVVSILEMRVKEDPGNE</sequence>
<comment type="caution">
    <text evidence="2">The sequence shown here is derived from an EMBL/GenBank/DDBJ whole genome shotgun (WGS) entry which is preliminary data.</text>
</comment>
<dbReference type="Proteomes" id="UP000192276">
    <property type="component" value="Unassembled WGS sequence"/>
</dbReference>
<feature type="domain" description="Phosphoribosyltransferase" evidence="1">
    <location>
        <begin position="18"/>
        <end position="170"/>
    </location>
</feature>
<reference evidence="3" key="1">
    <citation type="submission" date="2016-04" db="EMBL/GenBank/DDBJ databases">
        <authorList>
            <person name="Chen L."/>
            <person name="Zhuang W."/>
            <person name="Wang G."/>
        </authorList>
    </citation>
    <scope>NUCLEOTIDE SEQUENCE [LARGE SCALE GENOMIC DNA]</scope>
    <source>
        <strain evidence="3">208</strain>
    </source>
</reference>
<dbReference type="AlphaFoldDB" id="A0A1V9FND7"/>
<evidence type="ECO:0000313" key="3">
    <source>
        <dbReference type="Proteomes" id="UP000192276"/>
    </source>
</evidence>
<dbReference type="GO" id="GO:0016757">
    <property type="term" value="F:glycosyltransferase activity"/>
    <property type="evidence" value="ECO:0007669"/>
    <property type="project" value="UniProtKB-KW"/>
</dbReference>
<dbReference type="STRING" id="550983.A4R26_20515"/>
<dbReference type="InterPro" id="IPR029057">
    <property type="entry name" value="PRTase-like"/>
</dbReference>
<dbReference type="SUPFAM" id="SSF53271">
    <property type="entry name" value="PRTase-like"/>
    <property type="match status" value="1"/>
</dbReference>
<dbReference type="InterPro" id="IPR000836">
    <property type="entry name" value="PRTase_dom"/>
</dbReference>
<proteinExistence type="predicted"/>
<dbReference type="Gene3D" id="3.30.1310.20">
    <property type="entry name" value="PRTase-like"/>
    <property type="match status" value="1"/>
</dbReference>
<evidence type="ECO:0000259" key="1">
    <source>
        <dbReference type="Pfam" id="PF00156"/>
    </source>
</evidence>
<accession>A0A1V9FND7</accession>
<dbReference type="Pfam" id="PF00156">
    <property type="entry name" value="Pribosyltran"/>
    <property type="match status" value="1"/>
</dbReference>
<name>A0A1V9FND7_9BACT</name>
<gene>
    <name evidence="2" type="ORF">A4R26_20515</name>
</gene>
<dbReference type="Gene3D" id="3.40.50.2020">
    <property type="match status" value="1"/>
</dbReference>
<keyword evidence="3" id="KW-1185">Reference proteome</keyword>
<keyword evidence="2" id="KW-0808">Transferase</keyword>
<evidence type="ECO:0000313" key="2">
    <source>
        <dbReference type="EMBL" id="OQP59848.1"/>
    </source>
</evidence>
<dbReference type="CDD" id="cd06223">
    <property type="entry name" value="PRTases_typeI"/>
    <property type="match status" value="1"/>
</dbReference>
<organism evidence="2 3">
    <name type="scientific">Niastella populi</name>
    <dbReference type="NCBI Taxonomy" id="550983"/>
    <lineage>
        <taxon>Bacteria</taxon>
        <taxon>Pseudomonadati</taxon>
        <taxon>Bacteroidota</taxon>
        <taxon>Chitinophagia</taxon>
        <taxon>Chitinophagales</taxon>
        <taxon>Chitinophagaceae</taxon>
        <taxon>Niastella</taxon>
    </lineage>
</organism>
<keyword evidence="2" id="KW-0328">Glycosyltransferase</keyword>
<dbReference type="EMBL" id="LWBP01000167">
    <property type="protein sequence ID" value="OQP59848.1"/>
    <property type="molecule type" value="Genomic_DNA"/>
</dbReference>
<protein>
    <submittedName>
        <fullName evidence="2">Phosphoribosyltransferase</fullName>
    </submittedName>
</protein>